<organism evidence="1">
    <name type="scientific">Arundo donax</name>
    <name type="common">Giant reed</name>
    <name type="synonym">Donax arundinaceus</name>
    <dbReference type="NCBI Taxonomy" id="35708"/>
    <lineage>
        <taxon>Eukaryota</taxon>
        <taxon>Viridiplantae</taxon>
        <taxon>Streptophyta</taxon>
        <taxon>Embryophyta</taxon>
        <taxon>Tracheophyta</taxon>
        <taxon>Spermatophyta</taxon>
        <taxon>Magnoliopsida</taxon>
        <taxon>Liliopsida</taxon>
        <taxon>Poales</taxon>
        <taxon>Poaceae</taxon>
        <taxon>PACMAD clade</taxon>
        <taxon>Arundinoideae</taxon>
        <taxon>Arundineae</taxon>
        <taxon>Arundo</taxon>
    </lineage>
</organism>
<reference evidence="1" key="1">
    <citation type="submission" date="2014-09" db="EMBL/GenBank/DDBJ databases">
        <authorList>
            <person name="Magalhaes I.L.F."/>
            <person name="Oliveira U."/>
            <person name="Santos F.R."/>
            <person name="Vidigal T.H.D.A."/>
            <person name="Brescovit A.D."/>
            <person name="Santos A.J."/>
        </authorList>
    </citation>
    <scope>NUCLEOTIDE SEQUENCE</scope>
    <source>
        <tissue evidence="1">Shoot tissue taken approximately 20 cm above the soil surface</tissue>
    </source>
</reference>
<accession>A0A0A9GGD8</accession>
<name>A0A0A9GGD8_ARUDO</name>
<dbReference type="AlphaFoldDB" id="A0A0A9GGD8"/>
<reference evidence="1" key="2">
    <citation type="journal article" date="2015" name="Data Brief">
        <title>Shoot transcriptome of the giant reed, Arundo donax.</title>
        <authorList>
            <person name="Barrero R.A."/>
            <person name="Guerrero F.D."/>
            <person name="Moolhuijzen P."/>
            <person name="Goolsby J.A."/>
            <person name="Tidwell J."/>
            <person name="Bellgard S.E."/>
            <person name="Bellgard M.I."/>
        </authorList>
    </citation>
    <scope>NUCLEOTIDE SEQUENCE</scope>
    <source>
        <tissue evidence="1">Shoot tissue taken approximately 20 cm above the soil surface</tissue>
    </source>
</reference>
<proteinExistence type="predicted"/>
<protein>
    <submittedName>
        <fullName evidence="1">Uncharacterized protein</fullName>
    </submittedName>
</protein>
<evidence type="ECO:0000313" key="1">
    <source>
        <dbReference type="EMBL" id="JAE23557.1"/>
    </source>
</evidence>
<dbReference type="EMBL" id="GBRH01174339">
    <property type="protein sequence ID" value="JAE23557.1"/>
    <property type="molecule type" value="Transcribed_RNA"/>
</dbReference>
<sequence length="25" mass="2909">MNRGQQNLKKSRRLVLLLISLSHGF</sequence>